<dbReference type="STRING" id="1114924.SAMN05216258_107161"/>
<reference evidence="2 3" key="1">
    <citation type="submission" date="2016-10" db="EMBL/GenBank/DDBJ databases">
        <authorList>
            <person name="de Groot N.N."/>
        </authorList>
    </citation>
    <scope>NUCLEOTIDE SEQUENCE [LARGE SCALE GENOMIC DNA]</scope>
    <source>
        <strain evidence="2 3">CGMCC 1.11030</strain>
    </source>
</reference>
<proteinExistence type="predicted"/>
<dbReference type="OrthoDB" id="214150at2"/>
<sequence length="194" mass="20859">MTQDPRIEAFFAADGPWRAELLALRPLLLAEPVEEVLKWGGPAYAAHGANLAILGRLKEAATLSFLKGVLLSDPEGLLEAPGEASRSARVIKLRSVAEIEAKATAITALIREAVEAERQGRKVDLPPDDFDLPEELSARLAADPGLASAWQALTPGRRRGWALQIGRAKASATRLRRLEAAAPRILAGKGIHDR</sequence>
<dbReference type="InterPro" id="IPR016786">
    <property type="entry name" value="YdeI_bac"/>
</dbReference>
<dbReference type="Proteomes" id="UP000199377">
    <property type="component" value="Unassembled WGS sequence"/>
</dbReference>
<keyword evidence="3" id="KW-1185">Reference proteome</keyword>
<accession>A0A1I3IPB0</accession>
<protein>
    <submittedName>
        <fullName evidence="2">Uncharacterized conserved protein YdeI, YjbR/CyaY-like superfamily, DUF1801 family</fullName>
    </submittedName>
</protein>
<feature type="domain" description="YdhG-like" evidence="1">
    <location>
        <begin position="17"/>
        <end position="114"/>
    </location>
</feature>
<evidence type="ECO:0000313" key="3">
    <source>
        <dbReference type="Proteomes" id="UP000199377"/>
    </source>
</evidence>
<dbReference type="AlphaFoldDB" id="A0A1I3IPB0"/>
<dbReference type="SUPFAM" id="SSF159888">
    <property type="entry name" value="YdhG-like"/>
    <property type="match status" value="1"/>
</dbReference>
<evidence type="ECO:0000313" key="2">
    <source>
        <dbReference type="EMBL" id="SFI49804.1"/>
    </source>
</evidence>
<evidence type="ECO:0000259" key="1">
    <source>
        <dbReference type="Pfam" id="PF08818"/>
    </source>
</evidence>
<dbReference type="Pfam" id="PF13376">
    <property type="entry name" value="OmdA"/>
    <property type="match status" value="1"/>
</dbReference>
<name>A0A1I3IPB0_9RHOB</name>
<gene>
    <name evidence="2" type="ORF">SAMN05216258_107161</name>
</gene>
<organism evidence="2 3">
    <name type="scientific">Albimonas pacifica</name>
    <dbReference type="NCBI Taxonomy" id="1114924"/>
    <lineage>
        <taxon>Bacteria</taxon>
        <taxon>Pseudomonadati</taxon>
        <taxon>Pseudomonadota</taxon>
        <taxon>Alphaproteobacteria</taxon>
        <taxon>Rhodobacterales</taxon>
        <taxon>Paracoccaceae</taxon>
        <taxon>Albimonas</taxon>
    </lineage>
</organism>
<dbReference type="EMBL" id="FOQH01000007">
    <property type="protein sequence ID" value="SFI49804.1"/>
    <property type="molecule type" value="Genomic_DNA"/>
</dbReference>
<dbReference type="Pfam" id="PF08818">
    <property type="entry name" value="DUF1801"/>
    <property type="match status" value="1"/>
</dbReference>
<dbReference type="RefSeq" id="WP_092861160.1">
    <property type="nucleotide sequence ID" value="NZ_FOQH01000007.1"/>
</dbReference>
<dbReference type="PIRSF" id="PIRSF021308">
    <property type="entry name" value="UCP021308"/>
    <property type="match status" value="1"/>
</dbReference>
<dbReference type="InterPro" id="IPR014922">
    <property type="entry name" value="YdhG-like"/>
</dbReference>